<evidence type="ECO:0000313" key="5">
    <source>
        <dbReference type="Proteomes" id="UP000001017"/>
    </source>
</evidence>
<evidence type="ECO:0000256" key="2">
    <source>
        <dbReference type="ARBA" id="ARBA00022705"/>
    </source>
</evidence>
<keyword evidence="2" id="KW-0235">DNA replication</keyword>
<evidence type="ECO:0000256" key="1">
    <source>
        <dbReference type="ARBA" id="ARBA00006184"/>
    </source>
</evidence>
<dbReference type="Proteomes" id="UP000001017">
    <property type="component" value="Chromosome"/>
</dbReference>
<dbReference type="HOGENOM" id="CLU_741073_0_0_2"/>
<evidence type="ECO:0000313" key="4">
    <source>
        <dbReference type="EMBL" id="BAB60645.1"/>
    </source>
</evidence>
<dbReference type="GO" id="GO:0006260">
    <property type="term" value="P:DNA replication"/>
    <property type="evidence" value="ECO:0007669"/>
    <property type="project" value="UniProtKB-KW"/>
</dbReference>
<dbReference type="Gene3D" id="3.40.50.300">
    <property type="entry name" value="P-loop containing nucleotide triphosphate hydrolases"/>
    <property type="match status" value="1"/>
</dbReference>
<dbReference type="Pfam" id="PF13401">
    <property type="entry name" value="AAA_22"/>
    <property type="match status" value="1"/>
</dbReference>
<dbReference type="InterPro" id="IPR027417">
    <property type="entry name" value="P-loop_NTPase"/>
</dbReference>
<dbReference type="CDD" id="cd00009">
    <property type="entry name" value="AAA"/>
    <property type="match status" value="1"/>
</dbReference>
<dbReference type="SUPFAM" id="SSF52540">
    <property type="entry name" value="P-loop containing nucleoside triphosphate hydrolases"/>
    <property type="match status" value="1"/>
</dbReference>
<dbReference type="InterPro" id="IPR050311">
    <property type="entry name" value="ORC1/CDC6"/>
</dbReference>
<evidence type="ECO:0000259" key="3">
    <source>
        <dbReference type="SMART" id="SM00382"/>
    </source>
</evidence>
<organism evidence="4 5">
    <name type="scientific">Thermoplasma volcanium (strain ATCC 51530 / DSM 4299 / JCM 9571 / NBRC 15438 / GSS1)</name>
    <dbReference type="NCBI Taxonomy" id="273116"/>
    <lineage>
        <taxon>Archaea</taxon>
        <taxon>Methanobacteriati</taxon>
        <taxon>Thermoplasmatota</taxon>
        <taxon>Thermoplasmata</taxon>
        <taxon>Thermoplasmatales</taxon>
        <taxon>Thermoplasmataceae</taxon>
        <taxon>Thermoplasma</taxon>
    </lineage>
</organism>
<dbReference type="PANTHER" id="PTHR10763:SF26">
    <property type="entry name" value="CELL DIVISION CONTROL PROTEIN 6 HOMOLOG"/>
    <property type="match status" value="1"/>
</dbReference>
<proteinExistence type="inferred from homology"/>
<dbReference type="STRING" id="273116.gene:9382317"/>
<dbReference type="AlphaFoldDB" id="Q978B4"/>
<dbReference type="GO" id="GO:0016887">
    <property type="term" value="F:ATP hydrolysis activity"/>
    <property type="evidence" value="ECO:0007669"/>
    <property type="project" value="InterPro"/>
</dbReference>
<reference evidence="4 5" key="2">
    <citation type="journal article" date="2000" name="Proc. Natl. Acad. Sci. U.S.A.">
        <title>Archaeal adaptation to higher temperatures revealed by genomic sequence of Thermoplasma volcanium.</title>
        <authorList>
            <person name="Kawashima T."/>
            <person name="Amano N."/>
            <person name="Koike H."/>
            <person name="Makino S."/>
            <person name="Higuchi S."/>
            <person name="Kawashima-Ohya Y."/>
            <person name="Watanabe K."/>
            <person name="Yamazaki M."/>
            <person name="Kanehori K."/>
            <person name="Kawamoto T."/>
            <person name="Nunoshiba T."/>
            <person name="Yamamoto Y."/>
            <person name="Aramaki H."/>
            <person name="Makino K."/>
            <person name="Suzuki M."/>
        </authorList>
    </citation>
    <scope>NUCLEOTIDE SEQUENCE [LARGE SCALE GENOMIC DNA]</scope>
    <source>
        <strain evidence="5">ATCC 51530 / DSM 4299 / JCM 9571 / NBRC 15438 / GSS1</strain>
    </source>
</reference>
<dbReference type="Gene3D" id="1.10.8.60">
    <property type="match status" value="1"/>
</dbReference>
<dbReference type="PaxDb" id="273116-14325742"/>
<dbReference type="KEGG" id="tvo:TVG1557707"/>
<dbReference type="InterPro" id="IPR003593">
    <property type="entry name" value="AAA+_ATPase"/>
</dbReference>
<gene>
    <name evidence="4" type="ORF">TVG1557707</name>
</gene>
<sequence length="373" mass="42689">MRVQSNSHKGDSLSMKDPISFVEEKVKERAKETSNIKSAIIFDMDFKPPRILIRSELNKVTNDLADYVNLNLPRHIIIYGSKGSGKTLSALTIASAFKESKSIPFFYVNARENPTSIKIYRKLTRIDSRGHDIDEVKSKFDSMLSGKSIVILDEVDFLQDYDILYHLTRHTRANLILLTQKVYWYKDMNDESVKSSLQPDHIVFHEYSSEEIREILKMRADEGLNKYDKESLGLLSAMLVRDYRSDARIGIKALEIIGRLNEWDDDSVRAALKQAYVEVEGETLKNLGDRDLLILAALIKNQDTNRAYSEVSASGNMLLRGVSKSTFFQSVNYLQNLGLITLIKKKIGRYYTMESQILLSDESIVLGELRKRI</sequence>
<reference evidence="4 5" key="1">
    <citation type="journal article" date="1999" name="Proc. Jpn. Acad.">
        <title>Determination of the complete genomic DNA sequence of Thermoplasma volvanium GSS1.</title>
        <authorList>
            <person name="Kawashima T."/>
            <person name="Yamamoto Y."/>
            <person name="Aramaki H."/>
            <person name="Nunoshiba T."/>
            <person name="Kawamoto T."/>
            <person name="Watanabe K."/>
            <person name="Yamazaki M."/>
            <person name="Kanehori K."/>
            <person name="Amano N."/>
            <person name="Ohya Y."/>
            <person name="Makino K."/>
            <person name="Suzuki M."/>
        </authorList>
    </citation>
    <scope>NUCLEOTIDE SEQUENCE [LARGE SCALE GENOMIC DNA]</scope>
    <source>
        <strain evidence="5">ATCC 51530 / DSM 4299 / JCM 9571 / NBRC 15438 / GSS1</strain>
    </source>
</reference>
<dbReference type="PANTHER" id="PTHR10763">
    <property type="entry name" value="CELL DIVISION CONTROL PROTEIN 6-RELATED"/>
    <property type="match status" value="1"/>
</dbReference>
<dbReference type="InterPro" id="IPR049945">
    <property type="entry name" value="AAA_22"/>
</dbReference>
<feature type="domain" description="AAA+ ATPase" evidence="3">
    <location>
        <begin position="72"/>
        <end position="255"/>
    </location>
</feature>
<dbReference type="DNASU" id="1442193"/>
<comment type="similarity">
    <text evidence="1">Belongs to the CDC6/cdc18 family.</text>
</comment>
<accession>Q978B4</accession>
<protein>
    <recommendedName>
        <fullName evidence="3">AAA+ ATPase domain-containing protein</fullName>
    </recommendedName>
</protein>
<dbReference type="EMBL" id="BA000011">
    <property type="protein sequence ID" value="BAB60645.1"/>
    <property type="molecule type" value="Genomic_DNA"/>
</dbReference>
<name>Q978B4_THEVO</name>
<dbReference type="eggNOG" id="arCOG00467">
    <property type="taxonomic scope" value="Archaea"/>
</dbReference>
<dbReference type="PhylomeDB" id="Q978B4"/>
<keyword evidence="5" id="KW-1185">Reference proteome</keyword>
<dbReference type="SMART" id="SM00382">
    <property type="entry name" value="AAA"/>
    <property type="match status" value="1"/>
</dbReference>